<keyword evidence="2" id="KW-1185">Reference proteome</keyword>
<dbReference type="EMBL" id="OBMI01000001">
    <property type="protein sequence ID" value="SOB79213.1"/>
    <property type="molecule type" value="Genomic_DNA"/>
</dbReference>
<protein>
    <recommendedName>
        <fullName evidence="3">Lipoprotein</fullName>
    </recommendedName>
</protein>
<proteinExistence type="predicted"/>
<dbReference type="RefSeq" id="WP_097062358.1">
    <property type="nucleotide sequence ID" value="NZ_OBMI01000001.1"/>
</dbReference>
<evidence type="ECO:0000313" key="2">
    <source>
        <dbReference type="Proteomes" id="UP000219494"/>
    </source>
</evidence>
<dbReference type="PROSITE" id="PS51257">
    <property type="entry name" value="PROKAR_LIPOPROTEIN"/>
    <property type="match status" value="1"/>
</dbReference>
<dbReference type="AlphaFoldDB" id="A0A285QBE7"/>
<gene>
    <name evidence="1" type="ORF">SAMN06297144_0433</name>
</gene>
<evidence type="ECO:0008006" key="3">
    <source>
        <dbReference type="Google" id="ProtNLM"/>
    </source>
</evidence>
<sequence length="137" mass="14596">MRRLAPALVLLLGSCSQWTDVSARFIGARLAFVAVSGNAVDCVHTLAVIDANTREEMWAIGRAATGDCIASLPIWYGQSAGPVVRKRPLVPGRRYEIEGSGAGGNHLSGRFVITPLAGWRITDVPNPPLNDTADNSQ</sequence>
<organism evidence="1 2">
    <name type="scientific">Sphingomonas guangdongensis</name>
    <dbReference type="NCBI Taxonomy" id="1141890"/>
    <lineage>
        <taxon>Bacteria</taxon>
        <taxon>Pseudomonadati</taxon>
        <taxon>Pseudomonadota</taxon>
        <taxon>Alphaproteobacteria</taxon>
        <taxon>Sphingomonadales</taxon>
        <taxon>Sphingomonadaceae</taxon>
        <taxon>Sphingomonas</taxon>
    </lineage>
</organism>
<accession>A0A285QBE7</accession>
<reference evidence="1 2" key="1">
    <citation type="submission" date="2017-07" db="EMBL/GenBank/DDBJ databases">
        <authorList>
            <person name="Sun Z.S."/>
            <person name="Albrecht U."/>
            <person name="Echele G."/>
            <person name="Lee C.C."/>
        </authorList>
    </citation>
    <scope>NUCLEOTIDE SEQUENCE [LARGE SCALE GENOMIC DNA]</scope>
    <source>
        <strain evidence="1 2">CGMCC 1.12672</strain>
    </source>
</reference>
<dbReference type="Proteomes" id="UP000219494">
    <property type="component" value="Unassembled WGS sequence"/>
</dbReference>
<name>A0A285QBE7_9SPHN</name>
<evidence type="ECO:0000313" key="1">
    <source>
        <dbReference type="EMBL" id="SOB79213.1"/>
    </source>
</evidence>